<name>A0AAV3YVR0_9GAST</name>
<accession>A0AAV3YVR0</accession>
<sequence>MYCWIRELLPPVLARPYDDPNMATVSRTVNLTVRLNGHYSEIVDGSGSTSRPVLFTKVFANRHERRLHFQQTFKWRAMLRADTKSSKKKMGEILKWHRRTERRRQSVTPVSTCSARPQQVIQTITE</sequence>
<dbReference type="Proteomes" id="UP000735302">
    <property type="component" value="Unassembled WGS sequence"/>
</dbReference>
<evidence type="ECO:0000313" key="1">
    <source>
        <dbReference type="EMBL" id="GFN86332.1"/>
    </source>
</evidence>
<gene>
    <name evidence="1" type="ORF">PoB_001283800</name>
</gene>
<dbReference type="AlphaFoldDB" id="A0AAV3YVR0"/>
<organism evidence="1 2">
    <name type="scientific">Plakobranchus ocellatus</name>
    <dbReference type="NCBI Taxonomy" id="259542"/>
    <lineage>
        <taxon>Eukaryota</taxon>
        <taxon>Metazoa</taxon>
        <taxon>Spiralia</taxon>
        <taxon>Lophotrochozoa</taxon>
        <taxon>Mollusca</taxon>
        <taxon>Gastropoda</taxon>
        <taxon>Heterobranchia</taxon>
        <taxon>Euthyneura</taxon>
        <taxon>Panpulmonata</taxon>
        <taxon>Sacoglossa</taxon>
        <taxon>Placobranchoidea</taxon>
        <taxon>Plakobranchidae</taxon>
        <taxon>Plakobranchus</taxon>
    </lineage>
</organism>
<reference evidence="1 2" key="1">
    <citation type="journal article" date="2021" name="Elife">
        <title>Chloroplast acquisition without the gene transfer in kleptoplastic sea slugs, Plakobranchus ocellatus.</title>
        <authorList>
            <person name="Maeda T."/>
            <person name="Takahashi S."/>
            <person name="Yoshida T."/>
            <person name="Shimamura S."/>
            <person name="Takaki Y."/>
            <person name="Nagai Y."/>
            <person name="Toyoda A."/>
            <person name="Suzuki Y."/>
            <person name="Arimoto A."/>
            <person name="Ishii H."/>
            <person name="Satoh N."/>
            <person name="Nishiyama T."/>
            <person name="Hasebe M."/>
            <person name="Maruyama T."/>
            <person name="Minagawa J."/>
            <person name="Obokata J."/>
            <person name="Shigenobu S."/>
        </authorList>
    </citation>
    <scope>NUCLEOTIDE SEQUENCE [LARGE SCALE GENOMIC DNA]</scope>
</reference>
<comment type="caution">
    <text evidence="1">The sequence shown here is derived from an EMBL/GenBank/DDBJ whole genome shotgun (WGS) entry which is preliminary data.</text>
</comment>
<keyword evidence="2" id="KW-1185">Reference proteome</keyword>
<protein>
    <submittedName>
        <fullName evidence="1">Uncharacterized protein</fullName>
    </submittedName>
</protein>
<evidence type="ECO:0000313" key="2">
    <source>
        <dbReference type="Proteomes" id="UP000735302"/>
    </source>
</evidence>
<proteinExistence type="predicted"/>
<dbReference type="EMBL" id="BLXT01001517">
    <property type="protein sequence ID" value="GFN86332.1"/>
    <property type="molecule type" value="Genomic_DNA"/>
</dbReference>